<sequence length="10" mass="1158">MVGNETTYED</sequence>
<dbReference type="Proteomes" id="UP000005640">
    <property type="component" value="Chromosome 19"/>
</dbReference>
<organism evidence="1 2">
    <name type="scientific">Homo sapiens</name>
    <name type="common">Human</name>
    <dbReference type="NCBI Taxonomy" id="9606"/>
    <lineage>
        <taxon>Eukaryota</taxon>
        <taxon>Metazoa</taxon>
        <taxon>Chordata</taxon>
        <taxon>Craniata</taxon>
        <taxon>Vertebrata</taxon>
        <taxon>Euteleostomi</taxon>
        <taxon>Mammalia</taxon>
        <taxon>Eutheria</taxon>
        <taxon>Euarchontoglires</taxon>
        <taxon>Primates</taxon>
        <taxon>Haplorrhini</taxon>
        <taxon>Catarrhini</taxon>
        <taxon>Hominidae</taxon>
        <taxon>Homo</taxon>
    </lineage>
</organism>
<dbReference type="Bgee" id="ENSG00000129353">
    <property type="expression patterns" value="Expressed in tibial nerve and 184 other cell types or tissues"/>
</dbReference>
<reference evidence="1 2" key="3">
    <citation type="journal article" date="2004" name="Nature">
        <title>Finishing the euchromatic sequence of the human genome.</title>
        <authorList>
            <consortium name="International Human Genome Sequencing Consortium"/>
        </authorList>
    </citation>
    <scope>NUCLEOTIDE SEQUENCE [LARGE SCALE GENOMIC DNA]</scope>
</reference>
<dbReference type="GeneTree" id="ENSGT00940000158178"/>
<dbReference type="ChiTaRS" id="SLC44A2">
    <property type="organism name" value="human"/>
</dbReference>
<dbReference type="OpenTargets" id="ENSG00000129353"/>
<dbReference type="Ensembl" id="ENST00000590857.5">
    <property type="protein sequence ID" value="ENSP00000465547.1"/>
    <property type="gene ID" value="ENSG00000129353.15"/>
</dbReference>
<dbReference type="EMBL" id="AC011475">
    <property type="status" value="NOT_ANNOTATED_CDS"/>
    <property type="molecule type" value="Genomic_DNA"/>
</dbReference>
<keyword evidence="2" id="KW-1185">Reference proteome</keyword>
<proteinExistence type="predicted"/>
<gene>
    <name evidence="1" type="primary">SLC44A2</name>
</gene>
<dbReference type="OrthoDB" id="420519at2759"/>
<dbReference type="OMA" id="SQRKCRD"/>
<accession>A0A140TA83</accession>
<reference evidence="1" key="4">
    <citation type="submission" date="2025-08" db="UniProtKB">
        <authorList>
            <consortium name="Ensembl"/>
        </authorList>
    </citation>
    <scope>IDENTIFICATION</scope>
</reference>
<dbReference type="Ensembl" id="ENST00000590857.5">
    <property type="protein sequence ID" value="ENSP00000465547.1"/>
    <property type="gene ID" value="ENSG00000129353.16"/>
</dbReference>
<reference evidence="1 2" key="2">
    <citation type="journal article" date="2004" name="Nature">
        <title>The DNA sequence and biology of human chromosome 19.</title>
        <authorList>
            <person name="Grimwood J."/>
            <person name="Gordon L.A."/>
            <person name="Olsen A."/>
            <person name="Terry A."/>
            <person name="Schmutz J."/>
            <person name="Lamerdin J."/>
            <person name="Hellsten U."/>
            <person name="Goodstein D."/>
            <person name="Couronne O."/>
            <person name="Tran-Gyamfi M."/>
            <person name="Aerts A."/>
            <person name="Altherr M."/>
            <person name="Ashworth L."/>
            <person name="Bajorek E."/>
            <person name="Black S."/>
            <person name="Branscomb E."/>
            <person name="Caenepeel S."/>
            <person name="Carrano A."/>
            <person name="Caoile C."/>
            <person name="Chan Y.M."/>
            <person name="Christensen M."/>
            <person name="Cleland C.A."/>
            <person name="Copeland A."/>
            <person name="Dalin E."/>
            <person name="Dehal P."/>
            <person name="Denys M."/>
            <person name="Detter J.C."/>
            <person name="Escobar J."/>
            <person name="Flowers D."/>
            <person name="Fotopulos D."/>
            <person name="Garcia C."/>
            <person name="Georgescu A.M."/>
            <person name="Glavina T."/>
            <person name="Gomez M."/>
            <person name="Gonzales E."/>
            <person name="Groza M."/>
            <person name="Hammon N."/>
            <person name="Hawkins T."/>
            <person name="Haydu L."/>
            <person name="Ho I."/>
            <person name="Huang W."/>
            <person name="Israni S."/>
            <person name="Jett J."/>
            <person name="Kadner K."/>
            <person name="Kimball H."/>
            <person name="Kobayashi A."/>
            <person name="Larionov V."/>
            <person name="Leem S.H."/>
            <person name="Lopez F."/>
            <person name="Lou Y."/>
            <person name="Lowry S."/>
            <person name="Malfatti S."/>
            <person name="Martinez D."/>
            <person name="McCready P."/>
            <person name="Medina C."/>
            <person name="Morgan J."/>
            <person name="Nelson K."/>
            <person name="Nolan M."/>
            <person name="Ovcharenko I."/>
            <person name="Pitluck S."/>
            <person name="Pollard M."/>
            <person name="Popkie A.P."/>
            <person name="Predki P."/>
            <person name="Quan G."/>
            <person name="Ramirez L."/>
            <person name="Rash S."/>
            <person name="Retterer J."/>
            <person name="Rodriguez A."/>
            <person name="Rogers S."/>
            <person name="Salamov A."/>
            <person name="Salazar A."/>
            <person name="She X."/>
            <person name="Smith D."/>
            <person name="Slezak T."/>
            <person name="Solovyev V."/>
            <person name="Thayer N."/>
            <person name="Tice H."/>
            <person name="Tsai M."/>
            <person name="Ustaszewska A."/>
            <person name="Vo N."/>
            <person name="Wagner M."/>
            <person name="Wheeler J."/>
            <person name="Wu K."/>
            <person name="Xie G."/>
            <person name="Yang J."/>
            <person name="Dubchak I."/>
            <person name="Furey T.S."/>
            <person name="DeJong P."/>
            <person name="Dickson M."/>
            <person name="Gordon D."/>
            <person name="Eichler E.E."/>
            <person name="Pennacchio L.A."/>
            <person name="Richardson P."/>
            <person name="Stubbs L."/>
            <person name="Rokhsar D.S."/>
            <person name="Myers R.M."/>
            <person name="Rubin E.M."/>
            <person name="Lucas S.M."/>
        </authorList>
    </citation>
    <scope>NUCLEOTIDE SEQUENCE [LARGE SCALE GENOMIC DNA]</scope>
</reference>
<protein>
    <submittedName>
        <fullName evidence="1">Solute carrier family 44 member 2 (CTL2 blood group)</fullName>
    </submittedName>
</protein>
<reference evidence="1 2" key="1">
    <citation type="journal article" date="2001" name="Nature">
        <title>Initial sequencing and analysis of the human genome.</title>
        <authorList>
            <consortium name="International Human Genome Sequencing Consortium"/>
            <person name="Lander E.S."/>
            <person name="Linton L.M."/>
            <person name="Birren B."/>
            <person name="Nusbaum C."/>
            <person name="Zody M.C."/>
            <person name="Baldwin J."/>
            <person name="Devon K."/>
            <person name="Dewar K."/>
            <person name="Doyle M."/>
            <person name="FitzHugh W."/>
            <person name="Funke R."/>
            <person name="Gage D."/>
            <person name="Harris K."/>
            <person name="Heaford A."/>
            <person name="Howland J."/>
            <person name="Kann L."/>
            <person name="Lehoczky J."/>
            <person name="LeVine R."/>
            <person name="McEwan P."/>
            <person name="McKernan K."/>
            <person name="Meldrim J."/>
            <person name="Mesirov J.P."/>
            <person name="Miranda C."/>
            <person name="Morris W."/>
            <person name="Naylor J."/>
            <person name="Raymond C."/>
            <person name="Rosetti M."/>
            <person name="Santos R."/>
            <person name="Sheridan A."/>
            <person name="Sougnez C."/>
            <person name="Stange-Thomann N."/>
            <person name="Stojanovic N."/>
            <person name="Subramanian A."/>
            <person name="Wyman D."/>
            <person name="Rogers J."/>
            <person name="Sulston J."/>
            <person name="Ainscough R."/>
            <person name="Beck S."/>
            <person name="Bentley D."/>
            <person name="Burton J."/>
            <person name="Clee C."/>
            <person name="Carter N."/>
            <person name="Coulson A."/>
            <person name="Deadman R."/>
            <person name="Deloukas P."/>
            <person name="Dunham A."/>
            <person name="Dunham I."/>
            <person name="Durbin R."/>
            <person name="French L."/>
            <person name="Grafham D."/>
            <person name="Gregory S."/>
            <person name="Hubbard T."/>
            <person name="Humphray S."/>
            <person name="Hunt A."/>
            <person name="Jones M."/>
            <person name="Lloyd C."/>
            <person name="McMurray A."/>
            <person name="Matthews L."/>
            <person name="Mercer S."/>
            <person name="Milne S."/>
            <person name="Mullikin J.C."/>
            <person name="Mungall A."/>
            <person name="Plumb R."/>
            <person name="Ross M."/>
            <person name="Shownkeen R."/>
            <person name="Sims S."/>
            <person name="Waterston R.H."/>
            <person name="Wilson R.K."/>
            <person name="Hillier L.W."/>
            <person name="McPherson J.D."/>
            <person name="Marra M.A."/>
            <person name="Mardis E.R."/>
            <person name="Fulton L.A."/>
            <person name="Chinwalla A.T."/>
            <person name="Pepin K.H."/>
            <person name="Gish W.R."/>
            <person name="Chissoe S.L."/>
            <person name="Wendl M.C."/>
            <person name="Delehaunty K.D."/>
            <person name="Miner T.L."/>
            <person name="Delehaunty A."/>
            <person name="Kramer J.B."/>
            <person name="Cook L.L."/>
            <person name="Fulton R.S."/>
            <person name="Johnson D.L."/>
            <person name="Minx P.J."/>
            <person name="Clifton S.W."/>
            <person name="Hawkins T."/>
            <person name="Branscomb E."/>
            <person name="Predki P."/>
            <person name="Richardson P."/>
            <person name="Wenning S."/>
            <person name="Slezak T."/>
            <person name="Doggett N."/>
            <person name="Cheng J.F."/>
            <person name="Olsen A."/>
            <person name="Lucas S."/>
            <person name="Elkin C."/>
            <person name="Uberbacher E."/>
            <person name="Frazier M."/>
            <person name="Gibbs R.A."/>
            <person name="Muzny D.M."/>
            <person name="Scherer S.E."/>
            <person name="Bouck J.B."/>
            <person name="Sodergren E.J."/>
            <person name="Worley K.C."/>
            <person name="Rives C.M."/>
            <person name="Gorrell J.H."/>
            <person name="Metzker M.L."/>
            <person name="Naylor S.L."/>
            <person name="Kucherlapati R.S."/>
            <person name="Nelson D.L."/>
            <person name="Weinstock G.M."/>
            <person name="Sakaki Y."/>
            <person name="Fujiyama A."/>
            <person name="Hattori M."/>
            <person name="Yada T."/>
            <person name="Toyoda A."/>
            <person name="Itoh T."/>
            <person name="Kawagoe C."/>
            <person name="Watanabe H."/>
            <person name="Totoki Y."/>
            <person name="Taylor T."/>
            <person name="Weissenbach J."/>
            <person name="Heilig R."/>
            <person name="Saurin W."/>
            <person name="Artiguenave F."/>
            <person name="Brottier P."/>
            <person name="Bruls T."/>
            <person name="Pelletier E."/>
            <person name="Robert C."/>
            <person name="Wincker P."/>
            <person name="Smith D.R."/>
            <person name="Doucette-Stamm L."/>
            <person name="Rubenfield M."/>
            <person name="Weinstock K."/>
            <person name="Lee H.M."/>
            <person name="Dubois J."/>
            <person name="Rosenthal A."/>
            <person name="Platzer M."/>
            <person name="Nyakatura G."/>
            <person name="Taudien S."/>
            <person name="Rump A."/>
            <person name="Yang H."/>
            <person name="Yu J."/>
            <person name="Wang J."/>
            <person name="Huang G."/>
            <person name="Gu J."/>
            <person name="Hood L."/>
            <person name="Rowen L."/>
            <person name="Madan A."/>
            <person name="Qin S."/>
            <person name="Davis R.W."/>
            <person name="Federspiel N.A."/>
            <person name="Abola A.P."/>
            <person name="Proctor M.J."/>
            <person name="Myers R.M."/>
            <person name="Schmutz J."/>
            <person name="Dickson M."/>
            <person name="Grimwood J."/>
            <person name="Cox D.R."/>
            <person name="Olson M.V."/>
            <person name="Kaul R."/>
            <person name="Raymond C."/>
            <person name="Shimizu N."/>
            <person name="Kawasaki K."/>
            <person name="Minoshima S."/>
            <person name="Evans G.A."/>
            <person name="Athanasiou M."/>
            <person name="Schultz R."/>
            <person name="Roe B.A."/>
            <person name="Chen F."/>
            <person name="Pan H."/>
            <person name="Ramser J."/>
            <person name="Lehrach H."/>
            <person name="Reinhardt R."/>
            <person name="McCombie W.R."/>
            <person name="de la Bastide M."/>
            <person name="Dedhia N."/>
            <person name="Blocker H."/>
            <person name="Hornischer K."/>
            <person name="Nordsiek G."/>
            <person name="Agarwala R."/>
            <person name="Aravind L."/>
            <person name="Bailey J.A."/>
            <person name="Bateman A."/>
            <person name="Batzoglou S."/>
            <person name="Birney E."/>
            <person name="Bork P."/>
            <person name="Brown D.G."/>
            <person name="Burge C.B."/>
            <person name="Cerutti L."/>
            <person name="Chen H.C."/>
            <person name="Church D."/>
            <person name="Clamp M."/>
            <person name="Copley R.R."/>
            <person name="Doerks T."/>
            <person name="Eddy S.R."/>
            <person name="Eichler E.E."/>
            <person name="Furey T.S."/>
            <person name="Galagan J."/>
            <person name="Gilbert J.G."/>
            <person name="Harmon C."/>
            <person name="Hayashizaki Y."/>
            <person name="Haussler D."/>
            <person name="Hermjakob H."/>
            <person name="Hokamp K."/>
            <person name="Jang W."/>
            <person name="Johnson L.S."/>
            <person name="Jones T.A."/>
            <person name="Kasif S."/>
            <person name="Kaspryzk A."/>
            <person name="Kennedy S."/>
            <person name="Kent W.J."/>
            <person name="Kitts P."/>
            <person name="Koonin E.V."/>
            <person name="Korf I."/>
            <person name="Kulp D."/>
            <person name="Lancet D."/>
            <person name="Lowe T.M."/>
            <person name="McLysaght A."/>
            <person name="Mikkelsen T."/>
            <person name="Moran J.V."/>
            <person name="Mulder N."/>
            <person name="Pollara V.J."/>
            <person name="Ponting C.P."/>
            <person name="Schuler G."/>
            <person name="Schultz J."/>
            <person name="Slater G."/>
            <person name="Smit A.F."/>
            <person name="Stupka E."/>
            <person name="Szustakowski J."/>
            <person name="Thierry-Mieg D."/>
            <person name="Thierry-Mieg J."/>
            <person name="Wagner L."/>
            <person name="Wallis J."/>
            <person name="Wheeler R."/>
            <person name="Williams A."/>
            <person name="Wolf Y.I."/>
            <person name="Wolfe K.H."/>
            <person name="Yang S.P."/>
            <person name="Yeh R.F."/>
            <person name="Collins F."/>
            <person name="Guyer M.S."/>
            <person name="Peterson J."/>
            <person name="Felsenfeld A."/>
            <person name="Wetterstrand K.A."/>
            <person name="Patrinos A."/>
            <person name="Morgan M.J."/>
            <person name="de Jong P."/>
            <person name="Catanese J.J."/>
            <person name="Osoegawa K."/>
            <person name="Shizuya H."/>
            <person name="Choi S."/>
            <person name="Chen Y.J."/>
        </authorList>
    </citation>
    <scope>NUCLEOTIDE SEQUENCE [LARGE SCALE GENOMIC DNA]</scope>
</reference>
<dbReference type="VEuPathDB" id="HostDB:ENSG00000129353"/>
<evidence type="ECO:0000313" key="1">
    <source>
        <dbReference type="Ensembl" id="ENSP00000465547.1"/>
    </source>
</evidence>
<evidence type="ECO:0000313" key="2">
    <source>
        <dbReference type="Proteomes" id="UP000005640"/>
    </source>
</evidence>
<dbReference type="Antibodypedia" id="1011">
    <property type="antibodies" value="137 antibodies from 25 providers"/>
</dbReference>
<dbReference type="HGNC" id="HGNC:17292">
    <property type="gene designation" value="SLC44A2"/>
</dbReference>
<dbReference type="ExpressionAtlas" id="A0A140TA83">
    <property type="expression patterns" value="baseline and differential"/>
</dbReference>
<feature type="non-terminal residue" evidence="1">
    <location>
        <position position="10"/>
    </location>
</feature>
<reference evidence="1" key="5">
    <citation type="submission" date="2025-09" db="UniProtKB">
        <authorList>
            <consortium name="Ensembl"/>
        </authorList>
    </citation>
    <scope>IDENTIFICATION</scope>
</reference>
<name>A0A140TA83_HUMAN</name>